<dbReference type="Proteomes" id="UP000728185">
    <property type="component" value="Unassembled WGS sequence"/>
</dbReference>
<keyword evidence="2" id="KW-1185">Reference proteome</keyword>
<organism evidence="1 2">
    <name type="scientific">Fasciolopsis buskii</name>
    <dbReference type="NCBI Taxonomy" id="27845"/>
    <lineage>
        <taxon>Eukaryota</taxon>
        <taxon>Metazoa</taxon>
        <taxon>Spiralia</taxon>
        <taxon>Lophotrochozoa</taxon>
        <taxon>Platyhelminthes</taxon>
        <taxon>Trematoda</taxon>
        <taxon>Digenea</taxon>
        <taxon>Plagiorchiida</taxon>
        <taxon>Echinostomata</taxon>
        <taxon>Echinostomatoidea</taxon>
        <taxon>Fasciolidae</taxon>
        <taxon>Fasciolopsis</taxon>
    </lineage>
</organism>
<dbReference type="Pfam" id="PF10257">
    <property type="entry name" value="RAI16-like"/>
    <property type="match status" value="1"/>
</dbReference>
<protein>
    <submittedName>
        <fullName evidence="1">Uncharacterized protein</fullName>
    </submittedName>
</protein>
<dbReference type="InterPro" id="IPR019384">
    <property type="entry name" value="FHIP"/>
</dbReference>
<dbReference type="OrthoDB" id="6287422at2759"/>
<dbReference type="EMBL" id="LUCM01001045">
    <property type="protein sequence ID" value="KAA0199589.1"/>
    <property type="molecule type" value="Genomic_DNA"/>
</dbReference>
<name>A0A8E0VP11_9TREM</name>
<dbReference type="PANTHER" id="PTHR21705">
    <property type="entry name" value="RAI16 PROTEIN-RELATED"/>
    <property type="match status" value="1"/>
</dbReference>
<gene>
    <name evidence="1" type="ORF">FBUS_10238</name>
</gene>
<evidence type="ECO:0000313" key="1">
    <source>
        <dbReference type="EMBL" id="KAA0199589.1"/>
    </source>
</evidence>
<reference evidence="1" key="1">
    <citation type="submission" date="2019-05" db="EMBL/GenBank/DDBJ databases">
        <title>Annotation for the trematode Fasciolopsis buski.</title>
        <authorList>
            <person name="Choi Y.-J."/>
        </authorList>
    </citation>
    <scope>NUCLEOTIDE SEQUENCE</scope>
    <source>
        <strain evidence="1">HT</strain>
        <tissue evidence="1">Whole worm</tissue>
    </source>
</reference>
<comment type="caution">
    <text evidence="1">The sequence shown here is derived from an EMBL/GenBank/DDBJ whole genome shotgun (WGS) entry which is preliminary data.</text>
</comment>
<accession>A0A8E0VP11</accession>
<dbReference type="PANTHER" id="PTHR21705:SF11">
    <property type="entry name" value="FHIP FAMILY PROTEIN CG3558"/>
    <property type="match status" value="1"/>
</dbReference>
<sequence>MEKLLVWVEGPPSQGNELLLRIRDQQRVHLLGLFETLMTQSRQDVIGQISILRPLLQFLFKLSSQLRPAYSRVYGRTLYELCVLLCRDSFFLDRCRKVCEELFSQPHIVFSMLVPLIHQGDAVGDWARDAFLLVLSVSKRDDALGEYLAFDSDFCPVSATLTKLK</sequence>
<dbReference type="AlphaFoldDB" id="A0A8E0VP11"/>
<evidence type="ECO:0000313" key="2">
    <source>
        <dbReference type="Proteomes" id="UP000728185"/>
    </source>
</evidence>
<proteinExistence type="predicted"/>